<dbReference type="GO" id="GO:0006021">
    <property type="term" value="P:inositol biosynthetic process"/>
    <property type="evidence" value="ECO:0007669"/>
    <property type="project" value="UniProtKB-UniPathway"/>
</dbReference>
<dbReference type="Proteomes" id="UP000237481">
    <property type="component" value="Unassembled WGS sequence"/>
</dbReference>
<evidence type="ECO:0000256" key="1">
    <source>
        <dbReference type="ARBA" id="ARBA00009759"/>
    </source>
</evidence>
<evidence type="ECO:0000256" key="4">
    <source>
        <dbReference type="PIRSR" id="PIRSR600760-2"/>
    </source>
</evidence>
<dbReference type="STRING" id="94208.A0A2S4KZ96"/>
<sequence length="397" mass="43749">MDAQELADIYAFAVQLGKDAGDLLTKAAWDRVDGDPSRGASSHAQFVEKDSSVDIVTKTDHGVYLLIADPNRDWSMLMEMTISRRGLCPRFHRRQVPQPQVCPHAHRPLRDITDPSPSFIGEETYSAGSSREYLVDASPTWIVDPLDGTVNFTHLFPMFCVSIAFTLNGEPLVGVINAPFLNQFFSSCRGRGAWFNETHRLPLVRNPIPPLPDDAPSGCIFSCEWGKDRREGGEGNLMRKVDSFVTMAAERQARGGRGGMVHGMRSLGRYAPSPIYSRFDARAHLTKLSATLDLAYTAMGSFDIWWEGGCWEWDVAAGIAILEEAGGFVTTANPPADPTSHEIPKAHLGGRLYLAIRPAGPSSKETGLQAQHRVPREEGKQVRQQHCTPYTEIDGEG</sequence>
<dbReference type="InterPro" id="IPR033942">
    <property type="entry name" value="IMPase"/>
</dbReference>
<dbReference type="SUPFAM" id="SSF56655">
    <property type="entry name" value="Carbohydrate phosphatase"/>
    <property type="match status" value="1"/>
</dbReference>
<keyword evidence="2 4" id="KW-0479">Metal-binding</keyword>
<feature type="binding site" evidence="4">
    <location>
        <position position="314"/>
    </location>
    <ligand>
        <name>Mg(2+)</name>
        <dbReference type="ChEBI" id="CHEBI:18420"/>
        <label>1</label>
        <note>catalytic</note>
    </ligand>
</feature>
<proteinExistence type="inferred from homology"/>
<dbReference type="InterPro" id="IPR000760">
    <property type="entry name" value="Inositol_monophosphatase-like"/>
</dbReference>
<accession>A0A2S4KZ96</accession>
<dbReference type="GO" id="GO:0007165">
    <property type="term" value="P:signal transduction"/>
    <property type="evidence" value="ECO:0007669"/>
    <property type="project" value="TreeGrafter"/>
</dbReference>
<keyword evidence="3 4" id="KW-0460">Magnesium</keyword>
<evidence type="ECO:0000256" key="3">
    <source>
        <dbReference type="ARBA" id="ARBA00022842"/>
    </source>
</evidence>
<name>A0A2S4KZ96_9HYPO</name>
<evidence type="ECO:0000313" key="7">
    <source>
        <dbReference type="EMBL" id="POR35512.1"/>
    </source>
</evidence>
<dbReference type="OrthoDB" id="10254945at2759"/>
<keyword evidence="8" id="KW-1185">Reference proteome</keyword>
<dbReference type="AlphaFoldDB" id="A0A2S4KZ96"/>
<comment type="similarity">
    <text evidence="1 5">Belongs to the inositol monophosphatase superfamily.</text>
</comment>
<dbReference type="GO" id="GO:0046854">
    <property type="term" value="P:phosphatidylinositol phosphate biosynthetic process"/>
    <property type="evidence" value="ECO:0007669"/>
    <property type="project" value="InterPro"/>
</dbReference>
<organism evidence="7 8">
    <name type="scientific">Tolypocladium paradoxum</name>
    <dbReference type="NCBI Taxonomy" id="94208"/>
    <lineage>
        <taxon>Eukaryota</taxon>
        <taxon>Fungi</taxon>
        <taxon>Dikarya</taxon>
        <taxon>Ascomycota</taxon>
        <taxon>Pezizomycotina</taxon>
        <taxon>Sordariomycetes</taxon>
        <taxon>Hypocreomycetidae</taxon>
        <taxon>Hypocreales</taxon>
        <taxon>Ophiocordycipitaceae</taxon>
        <taxon>Tolypocladium</taxon>
    </lineage>
</organism>
<feature type="region of interest" description="Disordered" evidence="6">
    <location>
        <begin position="360"/>
        <end position="397"/>
    </location>
</feature>
<dbReference type="Gene3D" id="3.40.190.80">
    <property type="match status" value="1"/>
</dbReference>
<dbReference type="PROSITE" id="PS00630">
    <property type="entry name" value="IMP_2"/>
    <property type="match status" value="1"/>
</dbReference>
<gene>
    <name evidence="7" type="ORF">TPAR_04297</name>
</gene>
<reference evidence="7 8" key="1">
    <citation type="submission" date="2018-01" db="EMBL/GenBank/DDBJ databases">
        <title>Harnessing the power of phylogenomics to disentangle the directionality and signatures of interkingdom host jumping in the parasitic fungal genus Tolypocladium.</title>
        <authorList>
            <person name="Quandt C.A."/>
            <person name="Patterson W."/>
            <person name="Spatafora J.W."/>
        </authorList>
    </citation>
    <scope>NUCLEOTIDE SEQUENCE [LARGE SCALE GENOMIC DNA]</scope>
    <source>
        <strain evidence="7 8">NRBC 100945</strain>
    </source>
</reference>
<evidence type="ECO:0000256" key="6">
    <source>
        <dbReference type="SAM" id="MobiDB-lite"/>
    </source>
</evidence>
<dbReference type="InterPro" id="IPR020583">
    <property type="entry name" value="Inositol_monoP_metal-BS"/>
</dbReference>
<dbReference type="EMBL" id="PKSG01000435">
    <property type="protein sequence ID" value="POR35512.1"/>
    <property type="molecule type" value="Genomic_DNA"/>
</dbReference>
<dbReference type="InterPro" id="IPR020550">
    <property type="entry name" value="Inositol_monophosphatase_CS"/>
</dbReference>
<comment type="catalytic activity">
    <reaction evidence="5">
        <text>a myo-inositol phosphate + H2O = myo-inositol + phosphate</text>
        <dbReference type="Rhea" id="RHEA:24056"/>
        <dbReference type="ChEBI" id="CHEBI:15377"/>
        <dbReference type="ChEBI" id="CHEBI:17268"/>
        <dbReference type="ChEBI" id="CHEBI:43474"/>
        <dbReference type="ChEBI" id="CHEBI:84139"/>
        <dbReference type="EC" id="3.1.3.25"/>
    </reaction>
</comment>
<feature type="binding site" evidence="4">
    <location>
        <position position="146"/>
    </location>
    <ligand>
        <name>Mg(2+)</name>
        <dbReference type="ChEBI" id="CHEBI:18420"/>
        <label>1</label>
        <note>catalytic</note>
    </ligand>
</feature>
<dbReference type="EC" id="3.1.3.25" evidence="5"/>
<feature type="binding site" evidence="4">
    <location>
        <position position="144"/>
    </location>
    <ligand>
        <name>Mg(2+)</name>
        <dbReference type="ChEBI" id="CHEBI:18420"/>
        <label>1</label>
        <note>catalytic</note>
    </ligand>
</feature>
<dbReference type="GO" id="GO:0008934">
    <property type="term" value="F:inositol monophosphate 1-phosphatase activity"/>
    <property type="evidence" value="ECO:0007669"/>
    <property type="project" value="InterPro"/>
</dbReference>
<protein>
    <recommendedName>
        <fullName evidence="5">Inositol-1-monophosphatase</fullName>
        <ecNumber evidence="5">3.1.3.25</ecNumber>
    </recommendedName>
</protein>
<evidence type="ECO:0000256" key="5">
    <source>
        <dbReference type="RuleBase" id="RU364068"/>
    </source>
</evidence>
<comment type="cofactor">
    <cofactor evidence="4 5">
        <name>Mg(2+)</name>
        <dbReference type="ChEBI" id="CHEBI:18420"/>
    </cofactor>
</comment>
<comment type="caution">
    <text evidence="7">The sequence shown here is derived from an EMBL/GenBank/DDBJ whole genome shotgun (WGS) entry which is preliminary data.</text>
</comment>
<dbReference type="GO" id="GO:0046872">
    <property type="term" value="F:metal ion binding"/>
    <property type="evidence" value="ECO:0007669"/>
    <property type="project" value="UniProtKB-KW"/>
</dbReference>
<dbReference type="CDD" id="cd01639">
    <property type="entry name" value="IMPase"/>
    <property type="match status" value="1"/>
</dbReference>
<feature type="binding site" evidence="4">
    <location>
        <position position="147"/>
    </location>
    <ligand>
        <name>Mg(2+)</name>
        <dbReference type="ChEBI" id="CHEBI:18420"/>
        <label>1</label>
        <note>catalytic</note>
    </ligand>
</feature>
<keyword evidence="5" id="KW-0378">Hydrolase</keyword>
<dbReference type="PROSITE" id="PS00629">
    <property type="entry name" value="IMP_1"/>
    <property type="match status" value="1"/>
</dbReference>
<comment type="pathway">
    <text evidence="5">Polyol metabolism; myo-inositol biosynthesis; myo-inositol from D-glucose 6-phosphate: step 2/2.</text>
</comment>
<dbReference type="Gene3D" id="3.30.540.10">
    <property type="entry name" value="Fructose-1,6-Bisphosphatase, subunit A, domain 1"/>
    <property type="match status" value="1"/>
</dbReference>
<evidence type="ECO:0000313" key="8">
    <source>
        <dbReference type="Proteomes" id="UP000237481"/>
    </source>
</evidence>
<dbReference type="PANTHER" id="PTHR20854:SF39">
    <property type="entry name" value="PROTEIN QUTG"/>
    <property type="match status" value="1"/>
</dbReference>
<dbReference type="UniPathway" id="UPA00823">
    <property type="reaction ID" value="UER00788"/>
</dbReference>
<evidence type="ECO:0000256" key="2">
    <source>
        <dbReference type="ARBA" id="ARBA00022723"/>
    </source>
</evidence>
<feature type="binding site" evidence="4">
    <location>
        <position position="122"/>
    </location>
    <ligand>
        <name>Mg(2+)</name>
        <dbReference type="ChEBI" id="CHEBI:18420"/>
        <label>1</label>
        <note>catalytic</note>
    </ligand>
</feature>
<dbReference type="Pfam" id="PF00459">
    <property type="entry name" value="Inositol_P"/>
    <property type="match status" value="1"/>
</dbReference>
<dbReference type="PANTHER" id="PTHR20854">
    <property type="entry name" value="INOSITOL MONOPHOSPHATASE"/>
    <property type="match status" value="1"/>
</dbReference>